<dbReference type="Proteomes" id="UP000176902">
    <property type="component" value="Unassembled WGS sequence"/>
</dbReference>
<evidence type="ECO:0000313" key="1">
    <source>
        <dbReference type="EMBL" id="OGE32593.1"/>
    </source>
</evidence>
<dbReference type="STRING" id="1797768.A3C59_02115"/>
<dbReference type="AlphaFoldDB" id="A0A1F5JVC4"/>
<organism evidence="1 2">
    <name type="scientific">Candidatus Daviesbacteria bacterium RIFCSPHIGHO2_02_FULL_36_13</name>
    <dbReference type="NCBI Taxonomy" id="1797768"/>
    <lineage>
        <taxon>Bacteria</taxon>
        <taxon>Candidatus Daviesiibacteriota</taxon>
    </lineage>
</organism>
<name>A0A1F5JVC4_9BACT</name>
<accession>A0A1F5JVC4</accession>
<gene>
    <name evidence="1" type="ORF">A3C59_02115</name>
</gene>
<protein>
    <submittedName>
        <fullName evidence="1">Uncharacterized protein</fullName>
    </submittedName>
</protein>
<dbReference type="EMBL" id="MFCV01000024">
    <property type="protein sequence ID" value="OGE32593.1"/>
    <property type="molecule type" value="Genomic_DNA"/>
</dbReference>
<evidence type="ECO:0000313" key="2">
    <source>
        <dbReference type="Proteomes" id="UP000176902"/>
    </source>
</evidence>
<proteinExistence type="predicted"/>
<sequence>MQGLEFKDLIPDRKKVGPAGNEEIAQYMSDVLPPLKIVHIAALSENSETILDSMRDARKVGERQLNRSISRPALCADVVISFAKGYLIKAASALYEGNDSDLRFYFDLTYGVGSTAGLLRTADEHARGTFGEGIASVVPTLLELFEIDTSLPTQAESIVAHFNYADKVRNLLEHEPTGVSVMEFWAKNLRSNPAAIGFFTKEYSVAGSELAIDIYKGLYQIAGPIYPPKPS</sequence>
<reference evidence="1 2" key="1">
    <citation type="journal article" date="2016" name="Nat. Commun.">
        <title>Thousands of microbial genomes shed light on interconnected biogeochemical processes in an aquifer system.</title>
        <authorList>
            <person name="Anantharaman K."/>
            <person name="Brown C.T."/>
            <person name="Hug L.A."/>
            <person name="Sharon I."/>
            <person name="Castelle C.J."/>
            <person name="Probst A.J."/>
            <person name="Thomas B.C."/>
            <person name="Singh A."/>
            <person name="Wilkins M.J."/>
            <person name="Karaoz U."/>
            <person name="Brodie E.L."/>
            <person name="Williams K.H."/>
            <person name="Hubbard S.S."/>
            <person name="Banfield J.F."/>
        </authorList>
    </citation>
    <scope>NUCLEOTIDE SEQUENCE [LARGE SCALE GENOMIC DNA]</scope>
</reference>
<comment type="caution">
    <text evidence="1">The sequence shown here is derived from an EMBL/GenBank/DDBJ whole genome shotgun (WGS) entry which is preliminary data.</text>
</comment>